<comment type="similarity">
    <text evidence="4">Belongs to the carbohydrate kinase PfkB family.</text>
</comment>
<dbReference type="SUPFAM" id="SSF53613">
    <property type="entry name" value="Ribokinase-like"/>
    <property type="match status" value="1"/>
</dbReference>
<dbReference type="Gene3D" id="3.40.50.620">
    <property type="entry name" value="HUPs"/>
    <property type="match status" value="1"/>
</dbReference>
<evidence type="ECO:0000256" key="13">
    <source>
        <dbReference type="ARBA" id="ARBA00047428"/>
    </source>
</evidence>
<comment type="function">
    <text evidence="2 17">Catalyzes the ADP transfer from ATP to D-glycero-beta-D-manno-heptose 1-phosphate, yielding ADP-D-glycero-beta-D-manno-heptose.</text>
</comment>
<evidence type="ECO:0000256" key="2">
    <source>
        <dbReference type="ARBA" id="ARBA00003753"/>
    </source>
</evidence>
<dbReference type="OrthoDB" id="9802794at2"/>
<dbReference type="InterPro" id="IPR023030">
    <property type="entry name" value="Bifunc_HldE"/>
</dbReference>
<name>A0A451DJF8_9GAMM</name>
<feature type="domain" description="Cytidyltransferase-like" evidence="19">
    <location>
        <begin position="345"/>
        <end position="472"/>
    </location>
</feature>
<evidence type="ECO:0000259" key="19">
    <source>
        <dbReference type="Pfam" id="PF01467"/>
    </source>
</evidence>
<keyword evidence="9 17" id="KW-0418">Kinase</keyword>
<dbReference type="UniPathway" id="UPA00958"/>
<evidence type="ECO:0000259" key="18">
    <source>
        <dbReference type="Pfam" id="PF00294"/>
    </source>
</evidence>
<dbReference type="GO" id="GO:0033786">
    <property type="term" value="F:heptose-1-phosphate adenylyltransferase activity"/>
    <property type="evidence" value="ECO:0007669"/>
    <property type="project" value="UniProtKB-UniRule"/>
</dbReference>
<evidence type="ECO:0000256" key="14">
    <source>
        <dbReference type="ARBA" id="ARBA00052873"/>
    </source>
</evidence>
<dbReference type="GO" id="GO:0097171">
    <property type="term" value="P:ADP-L-glycero-beta-D-manno-heptose biosynthetic process"/>
    <property type="evidence" value="ECO:0007669"/>
    <property type="project" value="UniProtKB-UniPathway"/>
</dbReference>
<dbReference type="FunFam" id="3.40.1190.20:FF:000002">
    <property type="entry name" value="Bifunctional protein HldE"/>
    <property type="match status" value="1"/>
</dbReference>
<evidence type="ECO:0000313" key="20">
    <source>
        <dbReference type="EMBL" id="VFP86855.1"/>
    </source>
</evidence>
<dbReference type="InterPro" id="IPR029056">
    <property type="entry name" value="Ribokinase-like"/>
</dbReference>
<comment type="subunit">
    <text evidence="5 17">Homodimer.</text>
</comment>
<comment type="pathway">
    <text evidence="3">Bacterial outer membrane biogenesis; LPS core biosynthesis.</text>
</comment>
<protein>
    <recommendedName>
        <fullName evidence="17">Bifunctional protein HldE</fullName>
    </recommendedName>
    <domain>
        <recommendedName>
            <fullName evidence="17">D-beta-D-heptose 7-phosphate kinase</fullName>
            <ecNumber evidence="17">2.7.1.167</ecNumber>
        </recommendedName>
        <alternativeName>
            <fullName evidence="17">D-beta-D-heptose 7-phosphotransferase</fullName>
        </alternativeName>
        <alternativeName>
            <fullName evidence="17">D-glycero-beta-D-manno-heptose-7-phosphate kinase</fullName>
        </alternativeName>
    </domain>
    <domain>
        <recommendedName>
            <fullName evidence="17">D-beta-D-heptose 1-phosphate adenylyltransferase</fullName>
            <ecNumber evidence="17">2.7.7.70</ecNumber>
        </recommendedName>
        <alternativeName>
            <fullName evidence="17">D-glycero-beta-D-manno-heptose 1-phosphate adenylyltransferase</fullName>
        </alternativeName>
    </domain>
</protein>
<evidence type="ECO:0000256" key="4">
    <source>
        <dbReference type="ARBA" id="ARBA00010688"/>
    </source>
</evidence>
<feature type="region of interest" description="Cytidylyltransferase" evidence="17">
    <location>
        <begin position="345"/>
        <end position="479"/>
    </location>
</feature>
<dbReference type="SUPFAM" id="SSF52374">
    <property type="entry name" value="Nucleotidylyl transferase"/>
    <property type="match status" value="1"/>
</dbReference>
<dbReference type="GO" id="GO:0005524">
    <property type="term" value="F:ATP binding"/>
    <property type="evidence" value="ECO:0007669"/>
    <property type="project" value="UniProtKB-UniRule"/>
</dbReference>
<dbReference type="InterPro" id="IPR011914">
    <property type="entry name" value="RfaE_dom_II"/>
</dbReference>
<keyword evidence="21" id="KW-1185">Reference proteome</keyword>
<comment type="catalytic activity">
    <reaction evidence="14 17">
        <text>D-glycero-beta-D-manno-heptose 7-phosphate + ATP = D-glycero-beta-D-manno-heptose 1,7-bisphosphate + ADP + H(+)</text>
        <dbReference type="Rhea" id="RHEA:27473"/>
        <dbReference type="ChEBI" id="CHEBI:15378"/>
        <dbReference type="ChEBI" id="CHEBI:30616"/>
        <dbReference type="ChEBI" id="CHEBI:60204"/>
        <dbReference type="ChEBI" id="CHEBI:60208"/>
        <dbReference type="ChEBI" id="CHEBI:456216"/>
        <dbReference type="EC" id="2.7.1.167"/>
    </reaction>
</comment>
<evidence type="ECO:0000256" key="17">
    <source>
        <dbReference type="HAMAP-Rule" id="MF_01603"/>
    </source>
</evidence>
<dbReference type="CDD" id="cd01172">
    <property type="entry name" value="RfaE_like"/>
    <property type="match status" value="1"/>
</dbReference>
<evidence type="ECO:0000256" key="5">
    <source>
        <dbReference type="ARBA" id="ARBA00011738"/>
    </source>
</evidence>
<dbReference type="InterPro" id="IPR011913">
    <property type="entry name" value="RfaE_dom_I"/>
</dbReference>
<evidence type="ECO:0000256" key="3">
    <source>
        <dbReference type="ARBA" id="ARBA00004713"/>
    </source>
</evidence>
<keyword evidence="7 17" id="KW-0548">Nucleotidyltransferase</keyword>
<dbReference type="NCBIfam" id="TIGR00125">
    <property type="entry name" value="cyt_tran_rel"/>
    <property type="match status" value="1"/>
</dbReference>
<dbReference type="PROSITE" id="PS00583">
    <property type="entry name" value="PFKB_KINASES_1"/>
    <property type="match status" value="1"/>
</dbReference>
<feature type="active site" evidence="17">
    <location>
        <position position="265"/>
    </location>
</feature>
<dbReference type="InterPro" id="IPR004821">
    <property type="entry name" value="Cyt_trans-like"/>
</dbReference>
<dbReference type="Pfam" id="PF01467">
    <property type="entry name" value="CTP_transf_like"/>
    <property type="match status" value="1"/>
</dbReference>
<comment type="catalytic activity">
    <reaction evidence="13 17">
        <text>D-glycero-beta-D-manno-heptose 1-phosphate + ATP + H(+) = ADP-D-glycero-beta-D-manno-heptose + diphosphate</text>
        <dbReference type="Rhea" id="RHEA:27465"/>
        <dbReference type="ChEBI" id="CHEBI:15378"/>
        <dbReference type="ChEBI" id="CHEBI:30616"/>
        <dbReference type="ChEBI" id="CHEBI:33019"/>
        <dbReference type="ChEBI" id="CHEBI:59967"/>
        <dbReference type="ChEBI" id="CHEBI:61593"/>
        <dbReference type="EC" id="2.7.7.70"/>
    </reaction>
</comment>
<proteinExistence type="inferred from homology"/>
<dbReference type="Gene3D" id="3.40.1190.20">
    <property type="match status" value="1"/>
</dbReference>
<comment type="pathway">
    <text evidence="17">Nucleotide-sugar biosynthesis; ADP-L-glycero-beta-D-manno-heptose biosynthesis; ADP-L-glycero-beta-D-manno-heptose from D-glycero-beta-D-manno-heptose 7-phosphate: step 1/4.</text>
</comment>
<feature type="domain" description="Carbohydrate kinase PfkB" evidence="18">
    <location>
        <begin position="12"/>
        <end position="303"/>
    </location>
</feature>
<comment type="caution">
    <text evidence="17">Lacks conserved residue(s) required for the propagation of feature annotation.</text>
</comment>
<dbReference type="NCBIfam" id="TIGR02199">
    <property type="entry name" value="rfaE_dom_II"/>
    <property type="match status" value="1"/>
</dbReference>
<gene>
    <name evidence="17 20" type="primary">hldE</name>
    <name evidence="20" type="ORF">ERCIPSTX3056_281</name>
</gene>
<dbReference type="PANTHER" id="PTHR46969">
    <property type="entry name" value="BIFUNCTIONAL PROTEIN HLDE"/>
    <property type="match status" value="1"/>
</dbReference>
<evidence type="ECO:0000256" key="7">
    <source>
        <dbReference type="ARBA" id="ARBA00022695"/>
    </source>
</evidence>
<evidence type="ECO:0000256" key="10">
    <source>
        <dbReference type="ARBA" id="ARBA00022840"/>
    </source>
</evidence>
<comment type="similarity">
    <text evidence="15 17">In the N-terminal section; belongs to the carbohydrate kinase PfkB family.</text>
</comment>
<evidence type="ECO:0000256" key="6">
    <source>
        <dbReference type="ARBA" id="ARBA00022679"/>
    </source>
</evidence>
<reference evidence="20 21" key="1">
    <citation type="submission" date="2019-02" db="EMBL/GenBank/DDBJ databases">
        <authorList>
            <person name="Manzano-Marin A."/>
            <person name="Manzano-Marin A."/>
        </authorList>
    </citation>
    <scope>NUCLEOTIDE SEQUENCE [LARGE SCALE GENOMIC DNA]</scope>
    <source>
        <strain evidence="20 21">ErCipseudotaxifoliae</strain>
    </source>
</reference>
<dbReference type="EMBL" id="LR217725">
    <property type="protein sequence ID" value="VFP86855.1"/>
    <property type="molecule type" value="Genomic_DNA"/>
</dbReference>
<dbReference type="GO" id="GO:0009244">
    <property type="term" value="P:lipopolysaccharide core region biosynthetic process"/>
    <property type="evidence" value="ECO:0007669"/>
    <property type="project" value="UniProtKB-UniPathway"/>
</dbReference>
<dbReference type="NCBIfam" id="TIGR02198">
    <property type="entry name" value="rfaE_dom_I"/>
    <property type="match status" value="1"/>
</dbReference>
<dbReference type="EC" id="2.7.7.70" evidence="17"/>
<evidence type="ECO:0000256" key="16">
    <source>
        <dbReference type="ARBA" id="ARBA00061122"/>
    </source>
</evidence>
<feature type="region of interest" description="Ribokinase" evidence="17">
    <location>
        <begin position="1"/>
        <end position="317"/>
    </location>
</feature>
<evidence type="ECO:0000256" key="12">
    <source>
        <dbReference type="ARBA" id="ARBA00023277"/>
    </source>
</evidence>
<dbReference type="NCBIfam" id="NF008454">
    <property type="entry name" value="PRK11316.1"/>
    <property type="match status" value="1"/>
</dbReference>
<keyword evidence="10 17" id="KW-0067">ATP-binding</keyword>
<dbReference type="Proteomes" id="UP000294462">
    <property type="component" value="Chromosome"/>
</dbReference>
<keyword evidence="11 17" id="KW-0511">Multifunctional enzyme</keyword>
<organism evidence="20 21">
    <name type="scientific">Candidatus Erwinia haradaeae</name>
    <dbReference type="NCBI Taxonomy" id="1922217"/>
    <lineage>
        <taxon>Bacteria</taxon>
        <taxon>Pseudomonadati</taxon>
        <taxon>Pseudomonadota</taxon>
        <taxon>Gammaproteobacteria</taxon>
        <taxon>Enterobacterales</taxon>
        <taxon>Erwiniaceae</taxon>
        <taxon>Erwinia</taxon>
    </lineage>
</organism>
<keyword evidence="12 17" id="KW-0119">Carbohydrate metabolism</keyword>
<dbReference type="EC" id="2.7.1.167" evidence="17"/>
<comment type="pathway">
    <text evidence="17">Nucleotide-sugar biosynthesis; ADP-L-glycero-beta-D-manno-heptose biosynthesis; ADP-L-glycero-beta-D-manno-heptose from D-glycero-beta-D-manno-heptose 7-phosphate: step 3/4.</text>
</comment>
<dbReference type="HAMAP" id="MF_01603">
    <property type="entry name" value="HldE"/>
    <property type="match status" value="1"/>
</dbReference>
<evidence type="ECO:0000256" key="8">
    <source>
        <dbReference type="ARBA" id="ARBA00022741"/>
    </source>
</evidence>
<dbReference type="GO" id="GO:0016773">
    <property type="term" value="F:phosphotransferase activity, alcohol group as acceptor"/>
    <property type="evidence" value="ECO:0007669"/>
    <property type="project" value="InterPro"/>
</dbReference>
<dbReference type="InterPro" id="IPR014729">
    <property type="entry name" value="Rossmann-like_a/b/a_fold"/>
</dbReference>
<keyword evidence="8 17" id="KW-0547">Nucleotide-binding</keyword>
<dbReference type="UniPathway" id="UPA00356">
    <property type="reaction ID" value="UER00437"/>
</dbReference>
<evidence type="ECO:0000313" key="21">
    <source>
        <dbReference type="Proteomes" id="UP000294462"/>
    </source>
</evidence>
<keyword evidence="6 17" id="KW-0808">Transferase</keyword>
<dbReference type="KEGG" id="ehd:ERCIPSTX3056_281"/>
<dbReference type="GO" id="GO:0033785">
    <property type="term" value="F:heptose 7-phosphate kinase activity"/>
    <property type="evidence" value="ECO:0007669"/>
    <property type="project" value="UniProtKB-UniRule"/>
</dbReference>
<dbReference type="GO" id="GO:0005829">
    <property type="term" value="C:cytosol"/>
    <property type="evidence" value="ECO:0007669"/>
    <property type="project" value="TreeGrafter"/>
</dbReference>
<dbReference type="FunFam" id="3.40.50.620:FF:000028">
    <property type="entry name" value="Bifunctional protein HldE"/>
    <property type="match status" value="1"/>
</dbReference>
<evidence type="ECO:0000256" key="9">
    <source>
        <dbReference type="ARBA" id="ARBA00022777"/>
    </source>
</evidence>
<dbReference type="InterPro" id="IPR011611">
    <property type="entry name" value="PfkB_dom"/>
</dbReference>
<dbReference type="RefSeq" id="WP_072666189.1">
    <property type="nucleotide sequence ID" value="NZ_LR217725.1"/>
</dbReference>
<sequence length="479" mass="52106">MKNTLPDFKDLKILVVGDVMLDRYWYGPTYRISPEAPVPVVKVSSVKEFPGGAANVAINIATLGAKVYLIGLIGEDYEGQVLMESLANSNVYCHCVSIAERPTMIKLRVLSRNQQLIRIDFEEESKENIDHSLIENQIRQFLPQVSVMILSDYAKGALTSVQNIIGLARQKNVLTLVDPKGKDFSRYCGATLLTPTLHEFEEVVGQCSSENDIIKRGMALLKQYAISALLITRSEHGMTLLQPEKAPFYMPTQAQEVFDVTGAGDTVIAVIASSLAAGRTLEESCILANAAAGVVVGKIGTSTVSLKELKKAMVTRSETDCGVVHKAQLIVAVSKARQCGETIVMTNGVFDILHAGHISYLVSAKKLGDRLIVAVNSDASTSRLKGVSRPVNSLMNRMHVLSALAMVDWVVSFEEDTPQKIITDILPDILVKGGDYQHNIEDIAGSQEVLANGGDVRILHFQEGISTSNIIKKIISLSI</sequence>
<dbReference type="AlphaFoldDB" id="A0A451DJF8"/>
<dbReference type="Pfam" id="PF00294">
    <property type="entry name" value="PfkB"/>
    <property type="match status" value="1"/>
</dbReference>
<evidence type="ECO:0000256" key="15">
    <source>
        <dbReference type="ARBA" id="ARBA00060955"/>
    </source>
</evidence>
<accession>A0A451DJF8</accession>
<comment type="similarity">
    <text evidence="16 17">In the C-terminal section; belongs to the cytidylyltransferase family.</text>
</comment>
<evidence type="ECO:0000256" key="11">
    <source>
        <dbReference type="ARBA" id="ARBA00023268"/>
    </source>
</evidence>
<dbReference type="PANTHER" id="PTHR46969:SF1">
    <property type="entry name" value="BIFUNCTIONAL PROTEIN HLDE"/>
    <property type="match status" value="1"/>
</dbReference>
<evidence type="ECO:0000256" key="1">
    <source>
        <dbReference type="ARBA" id="ARBA00002319"/>
    </source>
</evidence>
<comment type="function">
    <text evidence="1 17">Catalyzes the phosphorylation of D-glycero-D-manno-heptose 7-phosphate at the C-1 position to selectively form D-glycero-beta-D-manno-heptose-1,7-bisphosphate.</text>
</comment>
<dbReference type="InterPro" id="IPR002173">
    <property type="entry name" value="Carboh/pur_kinase_PfkB_CS"/>
</dbReference>